<reference evidence="3 4" key="1">
    <citation type="submission" date="2013-11" db="EMBL/GenBank/DDBJ databases">
        <title>The Damaraland mole rat (Fukomys damarensis) genome and evolution of African mole rats.</title>
        <authorList>
            <person name="Gladyshev V.N."/>
            <person name="Fang X."/>
        </authorList>
    </citation>
    <scope>NUCLEOTIDE SEQUENCE [LARGE SCALE GENOMIC DNA]</scope>
    <source>
        <tissue evidence="3">Liver</tissue>
    </source>
</reference>
<keyword evidence="2" id="KW-1133">Transmembrane helix</keyword>
<keyword evidence="2" id="KW-0472">Membrane</keyword>
<evidence type="ECO:0000256" key="1">
    <source>
        <dbReference type="SAM" id="MobiDB-lite"/>
    </source>
</evidence>
<evidence type="ECO:0000313" key="4">
    <source>
        <dbReference type="Proteomes" id="UP000028990"/>
    </source>
</evidence>
<dbReference type="Proteomes" id="UP000028990">
    <property type="component" value="Unassembled WGS sequence"/>
</dbReference>
<name>A0A091DBG4_FUKDA</name>
<evidence type="ECO:0000256" key="2">
    <source>
        <dbReference type="SAM" id="Phobius"/>
    </source>
</evidence>
<sequence>MDHVLPPERPVSAAVLLGCLAVLTVVLGWKQARSEVRLPQGVTESALALHKRRKHPLSERFRLRLQLRSLLAGLRVRSSGFPAPPPSRGRWPAVTAPRSRPQRSRTAAATFEDTGLQGALQSKGKVWTETPESCVE</sequence>
<keyword evidence="2" id="KW-0812">Transmembrane</keyword>
<dbReference type="AlphaFoldDB" id="A0A091DBG4"/>
<gene>
    <name evidence="3" type="ORF">H920_09086</name>
</gene>
<feature type="region of interest" description="Disordered" evidence="1">
    <location>
        <begin position="78"/>
        <end position="136"/>
    </location>
</feature>
<evidence type="ECO:0000313" key="3">
    <source>
        <dbReference type="EMBL" id="KFO29479.1"/>
    </source>
</evidence>
<organism evidence="3 4">
    <name type="scientific">Fukomys damarensis</name>
    <name type="common">Damaraland mole rat</name>
    <name type="synonym">Cryptomys damarensis</name>
    <dbReference type="NCBI Taxonomy" id="885580"/>
    <lineage>
        <taxon>Eukaryota</taxon>
        <taxon>Metazoa</taxon>
        <taxon>Chordata</taxon>
        <taxon>Craniata</taxon>
        <taxon>Vertebrata</taxon>
        <taxon>Euteleostomi</taxon>
        <taxon>Mammalia</taxon>
        <taxon>Eutheria</taxon>
        <taxon>Euarchontoglires</taxon>
        <taxon>Glires</taxon>
        <taxon>Rodentia</taxon>
        <taxon>Hystricomorpha</taxon>
        <taxon>Bathyergidae</taxon>
        <taxon>Fukomys</taxon>
    </lineage>
</organism>
<protein>
    <submittedName>
        <fullName evidence="3">Uncharacterized protein</fullName>
    </submittedName>
</protein>
<proteinExistence type="predicted"/>
<dbReference type="EMBL" id="KN122588">
    <property type="protein sequence ID" value="KFO29479.1"/>
    <property type="molecule type" value="Genomic_DNA"/>
</dbReference>
<keyword evidence="4" id="KW-1185">Reference proteome</keyword>
<accession>A0A091DBG4</accession>
<feature type="transmembrane region" description="Helical" evidence="2">
    <location>
        <begin position="12"/>
        <end position="29"/>
    </location>
</feature>